<dbReference type="Gene3D" id="1.10.1580.10">
    <property type="match status" value="1"/>
</dbReference>
<dbReference type="Proteomes" id="UP001054945">
    <property type="component" value="Unassembled WGS sequence"/>
</dbReference>
<evidence type="ECO:0000256" key="7">
    <source>
        <dbReference type="ARBA" id="ARBA00023136"/>
    </source>
</evidence>
<evidence type="ECO:0000256" key="9">
    <source>
        <dbReference type="PIRNR" id="PIRNR006230"/>
    </source>
</evidence>
<keyword evidence="5 9" id="KW-0496">Mitochondrion</keyword>
<dbReference type="InterPro" id="IPR023179">
    <property type="entry name" value="GTP-bd_ortho_bundle_sf"/>
</dbReference>
<dbReference type="AlphaFoldDB" id="A0AAV4NAJ1"/>
<dbReference type="InterPro" id="IPR027417">
    <property type="entry name" value="P-loop_NTPase"/>
</dbReference>
<dbReference type="Gene3D" id="3.40.50.300">
    <property type="entry name" value="P-loop containing nucleotide triphosphate hydrolases"/>
    <property type="match status" value="1"/>
</dbReference>
<evidence type="ECO:0000259" key="11">
    <source>
        <dbReference type="PROSITE" id="PS51721"/>
    </source>
</evidence>
<keyword evidence="13" id="KW-1185">Reference proteome</keyword>
<keyword evidence="2 9" id="KW-0547">Nucleotide-binding</keyword>
<dbReference type="EMBL" id="BPLR01003055">
    <property type="protein sequence ID" value="GIX80696.1"/>
    <property type="molecule type" value="Genomic_DNA"/>
</dbReference>
<comment type="caution">
    <text evidence="12">The sequence shown here is derived from an EMBL/GenBank/DDBJ whole genome shotgun (WGS) entry which is preliminary data.</text>
</comment>
<comment type="similarity">
    <text evidence="9">Belongs to the TRAFAC class YlqF/YawG GTPase family. MTG1 subfamily.</text>
</comment>
<evidence type="ECO:0000256" key="4">
    <source>
        <dbReference type="ARBA" id="ARBA00022946"/>
    </source>
</evidence>
<dbReference type="PANTHER" id="PTHR45782:SF4">
    <property type="entry name" value="MITOCHONDRIAL RIBOSOME-ASSOCIATED GTPASE 1"/>
    <property type="match status" value="1"/>
</dbReference>
<proteinExistence type="inferred from homology"/>
<evidence type="ECO:0000313" key="12">
    <source>
        <dbReference type="EMBL" id="GIX80696.1"/>
    </source>
</evidence>
<dbReference type="FunFam" id="3.40.50.300:FF:000876">
    <property type="entry name" value="Mitochondrial GTPase 1"/>
    <property type="match status" value="1"/>
</dbReference>
<dbReference type="PROSITE" id="PS51721">
    <property type="entry name" value="G_CP"/>
    <property type="match status" value="1"/>
</dbReference>
<dbReference type="CDD" id="cd01856">
    <property type="entry name" value="YlqF"/>
    <property type="match status" value="1"/>
</dbReference>
<evidence type="ECO:0000256" key="10">
    <source>
        <dbReference type="PIRSR" id="PIRSR006230-1"/>
    </source>
</evidence>
<feature type="binding site" evidence="10">
    <location>
        <begin position="82"/>
        <end position="85"/>
    </location>
    <ligand>
        <name>GTP</name>
        <dbReference type="ChEBI" id="CHEBI:37565"/>
    </ligand>
</feature>
<feature type="binding site" evidence="10">
    <location>
        <begin position="154"/>
        <end position="159"/>
    </location>
    <ligand>
        <name>GTP</name>
        <dbReference type="ChEBI" id="CHEBI:37565"/>
    </ligand>
</feature>
<comment type="function">
    <text evidence="8 9">Plays a role in the regulation of the mitochondrial ribosome assembly and of translational activity. Displays mitochondrial GTPase activity.</text>
</comment>
<dbReference type="FunFam" id="1.10.1580.10:FF:000004">
    <property type="entry name" value="Mitochondrial GTPase 1"/>
    <property type="match status" value="1"/>
</dbReference>
<dbReference type="PIRSF" id="PIRSF006230">
    <property type="entry name" value="MG442"/>
    <property type="match status" value="1"/>
</dbReference>
<evidence type="ECO:0000256" key="5">
    <source>
        <dbReference type="ARBA" id="ARBA00023128"/>
    </source>
</evidence>
<reference evidence="12 13" key="1">
    <citation type="submission" date="2021-06" db="EMBL/GenBank/DDBJ databases">
        <title>Caerostris extrusa draft genome.</title>
        <authorList>
            <person name="Kono N."/>
            <person name="Arakawa K."/>
        </authorList>
    </citation>
    <scope>NUCLEOTIDE SEQUENCE [LARGE SCALE GENOMIC DNA]</scope>
</reference>
<dbReference type="GO" id="GO:0003924">
    <property type="term" value="F:GTPase activity"/>
    <property type="evidence" value="ECO:0007669"/>
    <property type="project" value="TreeGrafter"/>
</dbReference>
<evidence type="ECO:0000313" key="13">
    <source>
        <dbReference type="Proteomes" id="UP001054945"/>
    </source>
</evidence>
<keyword evidence="4" id="KW-0809">Transit peptide</keyword>
<keyword evidence="6 9" id="KW-0342">GTP-binding</keyword>
<evidence type="ECO:0000256" key="2">
    <source>
        <dbReference type="ARBA" id="ARBA00022741"/>
    </source>
</evidence>
<keyword evidence="3" id="KW-0999">Mitochondrion inner membrane</keyword>
<dbReference type="GO" id="GO:0005743">
    <property type="term" value="C:mitochondrial inner membrane"/>
    <property type="evidence" value="ECO:0007669"/>
    <property type="project" value="UniProtKB-SubCell"/>
</dbReference>
<name>A0AAV4NAJ1_CAEEX</name>
<organism evidence="12 13">
    <name type="scientific">Caerostris extrusa</name>
    <name type="common">Bark spider</name>
    <name type="synonym">Caerostris bankana</name>
    <dbReference type="NCBI Taxonomy" id="172846"/>
    <lineage>
        <taxon>Eukaryota</taxon>
        <taxon>Metazoa</taxon>
        <taxon>Ecdysozoa</taxon>
        <taxon>Arthropoda</taxon>
        <taxon>Chelicerata</taxon>
        <taxon>Arachnida</taxon>
        <taxon>Araneae</taxon>
        <taxon>Araneomorphae</taxon>
        <taxon>Entelegynae</taxon>
        <taxon>Araneoidea</taxon>
        <taxon>Araneidae</taxon>
        <taxon>Caerostris</taxon>
    </lineage>
</organism>
<dbReference type="Pfam" id="PF01926">
    <property type="entry name" value="MMR_HSR1"/>
    <property type="match status" value="1"/>
</dbReference>
<dbReference type="InterPro" id="IPR016478">
    <property type="entry name" value="GTPase_MTG1"/>
</dbReference>
<protein>
    <recommendedName>
        <fullName evidence="9">Mitochondrial GTPase 1</fullName>
    </recommendedName>
</protein>
<keyword evidence="7" id="KW-0472">Membrane</keyword>
<evidence type="ECO:0000256" key="1">
    <source>
        <dbReference type="ARBA" id="ARBA00004443"/>
    </source>
</evidence>
<dbReference type="SUPFAM" id="SSF52540">
    <property type="entry name" value="P-loop containing nucleoside triphosphate hydrolases"/>
    <property type="match status" value="1"/>
</dbReference>
<dbReference type="PANTHER" id="PTHR45782">
    <property type="entry name" value="MITOCHONDRIAL RIBOSOME-ASSOCIATED GTPASE 1"/>
    <property type="match status" value="1"/>
</dbReference>
<comment type="subcellular location">
    <subcellularLocation>
        <location evidence="1">Mitochondrion inner membrane</location>
        <topology evidence="1">Peripheral membrane protein</topology>
        <orientation evidence="1">Matrix side</orientation>
    </subcellularLocation>
</comment>
<evidence type="ECO:0000256" key="3">
    <source>
        <dbReference type="ARBA" id="ARBA00022792"/>
    </source>
</evidence>
<dbReference type="GO" id="GO:0005525">
    <property type="term" value="F:GTP binding"/>
    <property type="evidence" value="ECO:0007669"/>
    <property type="project" value="UniProtKB-KW"/>
</dbReference>
<dbReference type="InterPro" id="IPR030378">
    <property type="entry name" value="G_CP_dom"/>
</dbReference>
<gene>
    <name evidence="12" type="primary">AAEL003813</name>
    <name evidence="12" type="ORF">CEXT_621811</name>
</gene>
<feature type="binding site" evidence="10">
    <location>
        <position position="206"/>
    </location>
    <ligand>
        <name>GTP</name>
        <dbReference type="ChEBI" id="CHEBI:37565"/>
    </ligand>
</feature>
<dbReference type="GO" id="GO:0032543">
    <property type="term" value="P:mitochondrial translation"/>
    <property type="evidence" value="ECO:0007669"/>
    <property type="project" value="TreeGrafter"/>
</dbReference>
<evidence type="ECO:0000256" key="6">
    <source>
        <dbReference type="ARBA" id="ARBA00023134"/>
    </source>
</evidence>
<sequence>MVKFSICACAQFRESFTSAFFQTASKTWFPGHMYKGMLQMQAKLAVVDCIIEVHDARIPFSGRNPKFYSMLTAVKPHILVLNKSDLIENSARKKITDKLQKTNQNVLFTDCKASSKGGVSKIIPSAIELIKDSEQYNRENVSANINLMVIGIPNVGKSSLINRLRNIHLNRKKATHVGATPGVTKSVLEKIKISEDPLVYLFDTPGIMQPCITNIEVALKLGLCRTLKDNIVGEELMADYLLYWLNKQKNFRYVKCFNLPEATDDVRMLLFHIAKNENLVKKIRNAEGSVQLFPDILSSSMHFIRAFRDGKFGKTDIRY</sequence>
<evidence type="ECO:0000256" key="8">
    <source>
        <dbReference type="ARBA" id="ARBA00045284"/>
    </source>
</evidence>
<accession>A0AAV4NAJ1</accession>
<feature type="domain" description="CP-type G" evidence="11">
    <location>
        <begin position="36"/>
        <end position="210"/>
    </location>
</feature>
<dbReference type="InterPro" id="IPR006073">
    <property type="entry name" value="GTP-bd"/>
</dbReference>